<protein>
    <recommendedName>
        <fullName evidence="3">Outer membrane protein</fullName>
    </recommendedName>
</protein>
<evidence type="ECO:0000313" key="1">
    <source>
        <dbReference type="EMBL" id="EAQ48437.1"/>
    </source>
</evidence>
<organism evidence="1 2">
    <name type="scientific">Leeuwenhoekiella blandensis (strain CECT 7118 / CCUG 51940 / KCTC 22103 / MED217)</name>
    <name type="common">Flavobacterium sp. (strain MED217)</name>
    <dbReference type="NCBI Taxonomy" id="398720"/>
    <lineage>
        <taxon>Bacteria</taxon>
        <taxon>Pseudomonadati</taxon>
        <taxon>Bacteroidota</taxon>
        <taxon>Flavobacteriia</taxon>
        <taxon>Flavobacteriales</taxon>
        <taxon>Flavobacteriaceae</taxon>
        <taxon>Leeuwenhoekiella</taxon>
    </lineage>
</organism>
<keyword evidence="2" id="KW-1185">Reference proteome</keyword>
<comment type="caution">
    <text evidence="1">The sequence shown here is derived from an EMBL/GenBank/DDBJ whole genome shotgun (WGS) entry which is preliminary data.</text>
</comment>
<name>A3XPU2_LEEBM</name>
<dbReference type="eggNOG" id="ENOG5033WY2">
    <property type="taxonomic scope" value="Bacteria"/>
</dbReference>
<sequence>MLSLISLGVNAQNTLTLEEPDRLVSAAAYNKLVSQNFSYLLLSENSPQQGISATLNDKGSNLKINGLLYNGFSGIVTMEADLASTDGVYFFDEEKGGQQAKISFNYYRSLLFLSKYNKPNYLKSASHRLAILEAILEAKNKHDTYYELLTDTRIINTNFKELQTEIDIANKKVIEKLKAITAKYINDQEINGFDALPMRTVDTKELKLTQPETLLFEEATKNHKIVATGYNINKLLSAYKTNELYILNKLEDDLIDLELKAAESQWTSKHNTFIGVTPFYKRESFRRFTLDPTKTFSNMFADTKGDLYGITFSINYNYERKKNYGLKLFPHRFFIKASTTAGRASNSSSFSNSTLNFTQSLGSDVNGNPIVFTKDDAAFIGDSRYEYGTSNSVKLETYYYPFNIPIGLFGILSYEYINFSRLKDVQDKELSPMRLGVLFNLKNKEKDKPLVTIQAFLDRTDLSLSPNGRDNDLRFGLGVGLPINIR</sequence>
<reference evidence="1 2" key="1">
    <citation type="journal article" date="2007" name="Nature">
        <title>Light stimulates growth of proteorhodopsin-containing marine Flavobacteria.</title>
        <authorList>
            <person name="Gomez-Consarnau L."/>
            <person name="Gonzalez J.M."/>
            <person name="Coll-Llado M."/>
            <person name="Gourdon P."/>
            <person name="Pascher T."/>
            <person name="Neutze R."/>
            <person name="Pedros-Alio C."/>
            <person name="Pinhassi J."/>
        </authorList>
    </citation>
    <scope>NUCLEOTIDE SEQUENCE [LARGE SCALE GENOMIC DNA]</scope>
    <source>
        <strain evidence="1 2">MED217</strain>
    </source>
</reference>
<dbReference type="AlphaFoldDB" id="A3XPU2"/>
<dbReference type="EMBL" id="AANC01000008">
    <property type="protein sequence ID" value="EAQ48437.1"/>
    <property type="molecule type" value="Genomic_DNA"/>
</dbReference>
<dbReference type="HOGENOM" id="CLU_561180_0_0_10"/>
<evidence type="ECO:0000313" key="2">
    <source>
        <dbReference type="Proteomes" id="UP000001601"/>
    </source>
</evidence>
<proteinExistence type="predicted"/>
<evidence type="ECO:0008006" key="3">
    <source>
        <dbReference type="Google" id="ProtNLM"/>
    </source>
</evidence>
<gene>
    <name evidence="1" type="ORF">MED217_13059</name>
</gene>
<dbReference type="Proteomes" id="UP000001601">
    <property type="component" value="Unassembled WGS sequence"/>
</dbReference>
<accession>A3XPU2</accession>